<dbReference type="AlphaFoldDB" id="A0A2S9TNK4"/>
<evidence type="ECO:0008006" key="4">
    <source>
        <dbReference type="Google" id="ProtNLM"/>
    </source>
</evidence>
<protein>
    <recommendedName>
        <fullName evidence="4">Cobalt/nickel ECF transporter CbiMNQO, S component CbiN</fullName>
    </recommendedName>
</protein>
<comment type="caution">
    <text evidence="2">The sequence shown here is derived from an EMBL/GenBank/DDBJ whole genome shotgun (WGS) entry which is preliminary data.</text>
</comment>
<organism evidence="2 3">
    <name type="scientific">Aliarcobacter cryaerophilus</name>
    <dbReference type="NCBI Taxonomy" id="28198"/>
    <lineage>
        <taxon>Bacteria</taxon>
        <taxon>Pseudomonadati</taxon>
        <taxon>Campylobacterota</taxon>
        <taxon>Epsilonproteobacteria</taxon>
        <taxon>Campylobacterales</taxon>
        <taxon>Arcobacteraceae</taxon>
        <taxon>Aliarcobacter</taxon>
    </lineage>
</organism>
<keyword evidence="1" id="KW-0812">Transmembrane</keyword>
<evidence type="ECO:0000256" key="1">
    <source>
        <dbReference type="SAM" id="Phobius"/>
    </source>
</evidence>
<evidence type="ECO:0000313" key="3">
    <source>
        <dbReference type="Proteomes" id="UP000238811"/>
    </source>
</evidence>
<sequence length="163" mass="19305">MRFFLILVLPIFLFAHKVNLFLDLKDDNLYINSYFANAKPCVNCKFKIESDEKLVFEDILDEKGEYNYKISLNDLKVIVDAGSGHTVMKKIKLQEQKNEEKIVQTEKIDKEIYKLLEENRVLKNQINVLEEQLNYFEIFKIVFGLLLIVLIFIILKRVKRVKS</sequence>
<dbReference type="Proteomes" id="UP000238811">
    <property type="component" value="Unassembled WGS sequence"/>
</dbReference>
<proteinExistence type="predicted"/>
<keyword evidence="1" id="KW-0472">Membrane</keyword>
<name>A0A2S9TNK4_9BACT</name>
<feature type="transmembrane region" description="Helical" evidence="1">
    <location>
        <begin position="138"/>
        <end position="155"/>
    </location>
</feature>
<evidence type="ECO:0000313" key="2">
    <source>
        <dbReference type="EMBL" id="PRN00398.1"/>
    </source>
</evidence>
<keyword evidence="1" id="KW-1133">Transmembrane helix</keyword>
<dbReference type="EMBL" id="NXGD01000006">
    <property type="protein sequence ID" value="PRN00398.1"/>
    <property type="molecule type" value="Genomic_DNA"/>
</dbReference>
<reference evidence="2 3" key="1">
    <citation type="submission" date="2017-09" db="EMBL/GenBank/DDBJ databases">
        <title>Reassesment of A. cryaerophilus.</title>
        <authorList>
            <person name="Perez-Cataluna A."/>
            <person name="Collado L."/>
            <person name="Salgado O."/>
            <person name="Lefinanco V."/>
            <person name="Figueras M.J."/>
        </authorList>
    </citation>
    <scope>NUCLEOTIDE SEQUENCE [LARGE SCALE GENOMIC DNA]</scope>
    <source>
        <strain evidence="2 3">LMG 10229</strain>
    </source>
</reference>
<gene>
    <name evidence="2" type="ORF">CJ668_05935</name>
</gene>
<accession>A0A2S9TNK4</accession>